<name>A0A6N6WI86_9BURK</name>
<dbReference type="EMBL" id="VOSW01000012">
    <property type="protein sequence ID" value="KAE8760362.1"/>
    <property type="molecule type" value="Genomic_DNA"/>
</dbReference>
<sequence length="98" mass="11345">MSEYPCTGIDKAVLKFGLQDSKISQNVSVKFSAFFPNFVRQLLPNWRLRDPFIAVLEADLSQAVRFPTKLTPRLSSLFCVIPPDKKMVRDFFRVIFLF</sequence>
<dbReference type="RefSeq" id="WP_154559271.1">
    <property type="nucleotide sequence ID" value="NZ_JAMXWG010000008.1"/>
</dbReference>
<dbReference type="Proteomes" id="UP000463700">
    <property type="component" value="Unassembled WGS sequence"/>
</dbReference>
<evidence type="ECO:0000313" key="2">
    <source>
        <dbReference type="Proteomes" id="UP000463700"/>
    </source>
</evidence>
<dbReference type="OrthoDB" id="9105762at2"/>
<gene>
    <name evidence="1" type="ORF">FSO04_08600</name>
</gene>
<dbReference type="AlphaFoldDB" id="A0A6N6WI86"/>
<reference evidence="1 2" key="1">
    <citation type="journal article" date="2020" name="Int. J. Syst. Evol. Microbiol.">
        <title>Paraburkholderia madseniana sp. nov., a phenolic acid-degrading bacterium isolated from acidic forest soil.</title>
        <authorList>
            <person name="Wilhelm R.C."/>
            <person name="Murphy S.J.L."/>
            <person name="Feriancek N.M."/>
            <person name="Karasz D.C."/>
            <person name="DeRito C.M."/>
            <person name="Newman J.D."/>
            <person name="Buckley D.H."/>
        </authorList>
    </citation>
    <scope>NUCLEOTIDE SEQUENCE [LARGE SCALE GENOMIC DNA]</scope>
    <source>
        <strain evidence="1 2">RP11</strain>
    </source>
</reference>
<comment type="caution">
    <text evidence="1">The sequence shown here is derived from an EMBL/GenBank/DDBJ whole genome shotgun (WGS) entry which is preliminary data.</text>
</comment>
<organism evidence="1 2">
    <name type="scientific">Paraburkholderia madseniana</name>
    <dbReference type="NCBI Taxonomy" id="2599607"/>
    <lineage>
        <taxon>Bacteria</taxon>
        <taxon>Pseudomonadati</taxon>
        <taxon>Pseudomonadota</taxon>
        <taxon>Betaproteobacteria</taxon>
        <taxon>Burkholderiales</taxon>
        <taxon>Burkholderiaceae</taxon>
        <taxon>Paraburkholderia</taxon>
    </lineage>
</organism>
<proteinExistence type="predicted"/>
<evidence type="ECO:0000313" key="1">
    <source>
        <dbReference type="EMBL" id="KAE8760362.1"/>
    </source>
</evidence>
<accession>A0A6N6WI86</accession>
<protein>
    <submittedName>
        <fullName evidence="1">Uncharacterized protein</fullName>
    </submittedName>
</protein>